<name>A0A6J5QYW6_9CAUD</name>
<protein>
    <submittedName>
        <fullName evidence="1">Uncharacterized protein</fullName>
    </submittedName>
</protein>
<gene>
    <name evidence="1" type="ORF">UFOVP1196_4</name>
</gene>
<dbReference type="EMBL" id="LR797148">
    <property type="protein sequence ID" value="CAB4189613.1"/>
    <property type="molecule type" value="Genomic_DNA"/>
</dbReference>
<reference evidence="1" key="1">
    <citation type="submission" date="2020-05" db="EMBL/GenBank/DDBJ databases">
        <authorList>
            <person name="Chiriac C."/>
            <person name="Salcher M."/>
            <person name="Ghai R."/>
            <person name="Kavagutti S V."/>
        </authorList>
    </citation>
    <scope>NUCLEOTIDE SEQUENCE</scope>
</reference>
<sequence>MTPNTTTLEALQAKVTELQAELPGITFGYIGNCGVNRNGPFDDRSWYIFLPHPGRVGTSDDRVGGNLDNMLKNWDIMANVARRRMGVL</sequence>
<proteinExistence type="predicted"/>
<accession>A0A6J5QYW6</accession>
<organism evidence="1">
    <name type="scientific">uncultured Caudovirales phage</name>
    <dbReference type="NCBI Taxonomy" id="2100421"/>
    <lineage>
        <taxon>Viruses</taxon>
        <taxon>Duplodnaviria</taxon>
        <taxon>Heunggongvirae</taxon>
        <taxon>Uroviricota</taxon>
        <taxon>Caudoviricetes</taxon>
        <taxon>Peduoviridae</taxon>
        <taxon>Maltschvirus</taxon>
        <taxon>Maltschvirus maltsch</taxon>
    </lineage>
</organism>
<evidence type="ECO:0000313" key="1">
    <source>
        <dbReference type="EMBL" id="CAB4189613.1"/>
    </source>
</evidence>